<keyword evidence="1" id="KW-0175">Coiled coil</keyword>
<proteinExistence type="predicted"/>
<accession>A0A6N3CUQ9</accession>
<evidence type="ECO:0000259" key="2">
    <source>
        <dbReference type="Pfam" id="PF13472"/>
    </source>
</evidence>
<keyword evidence="3" id="KW-0378">Hydrolase</keyword>
<dbReference type="InterPro" id="IPR036514">
    <property type="entry name" value="SGNH_hydro_sf"/>
</dbReference>
<dbReference type="InterPro" id="IPR013830">
    <property type="entry name" value="SGNH_hydro"/>
</dbReference>
<dbReference type="EMBL" id="CACRTV010000043">
    <property type="protein sequence ID" value="VYU19675.1"/>
    <property type="molecule type" value="Genomic_DNA"/>
</dbReference>
<dbReference type="Pfam" id="PF13472">
    <property type="entry name" value="Lipase_GDSL_2"/>
    <property type="match status" value="1"/>
</dbReference>
<feature type="coiled-coil region" evidence="1">
    <location>
        <begin position="74"/>
        <end position="101"/>
    </location>
</feature>
<dbReference type="CDD" id="cd00229">
    <property type="entry name" value="SGNH_hydrolase"/>
    <property type="match status" value="1"/>
</dbReference>
<dbReference type="PANTHER" id="PTHR30383:SF26">
    <property type="entry name" value="SGNH HYDROLASE-TYPE ESTERASE DOMAIN-CONTAINING PROTEIN"/>
    <property type="match status" value="1"/>
</dbReference>
<dbReference type="InterPro" id="IPR051532">
    <property type="entry name" value="Ester_Hydrolysis_Enzymes"/>
</dbReference>
<dbReference type="Gene3D" id="3.40.50.1110">
    <property type="entry name" value="SGNH hydrolase"/>
    <property type="match status" value="1"/>
</dbReference>
<evidence type="ECO:0000313" key="3">
    <source>
        <dbReference type="EMBL" id="VYU19675.1"/>
    </source>
</evidence>
<sequence length="182" mass="21106">MKKILLIGDSIRIGYQEYVKSTLEGKAEVVFPEENGMFSKYTLWAVNLWINSLGKPDIIHFNTGLWDLHHEPPMVEALSTKEEYIENLNRIINELERTGAKLIYATITPIAKDGKGRSNWEIDQYNKSALELMKNRNIEVNDLNFLVKENLDEFICSDRLHLTEEGYKACAKQVVEKLIRYI</sequence>
<name>A0A6N3CUQ9_9CLOT</name>
<reference evidence="3" key="1">
    <citation type="submission" date="2019-11" db="EMBL/GenBank/DDBJ databases">
        <authorList>
            <person name="Feng L."/>
        </authorList>
    </citation>
    <scope>NUCLEOTIDE SEQUENCE</scope>
    <source>
        <strain evidence="3">CParaputrificumLFYP93</strain>
    </source>
</reference>
<organism evidence="3">
    <name type="scientific">Clostridium paraputrificum</name>
    <dbReference type="NCBI Taxonomy" id="29363"/>
    <lineage>
        <taxon>Bacteria</taxon>
        <taxon>Bacillati</taxon>
        <taxon>Bacillota</taxon>
        <taxon>Clostridia</taxon>
        <taxon>Eubacteriales</taxon>
        <taxon>Clostridiaceae</taxon>
        <taxon>Clostridium</taxon>
    </lineage>
</organism>
<evidence type="ECO:0000256" key="1">
    <source>
        <dbReference type="SAM" id="Coils"/>
    </source>
</evidence>
<dbReference type="AlphaFoldDB" id="A0A6N3CUQ9"/>
<dbReference type="GO" id="GO:0004622">
    <property type="term" value="F:phosphatidylcholine lysophospholipase activity"/>
    <property type="evidence" value="ECO:0007669"/>
    <property type="project" value="TreeGrafter"/>
</dbReference>
<protein>
    <submittedName>
        <fullName evidence="3">GDSL-like Lipase/Acylhydrolase</fullName>
    </submittedName>
</protein>
<dbReference type="RefSeq" id="WP_156560993.1">
    <property type="nucleotide sequence ID" value="NZ_CACRTV010000043.1"/>
</dbReference>
<gene>
    <name evidence="3" type="ORF">CPLFYP93_01624</name>
</gene>
<feature type="domain" description="SGNH hydrolase-type esterase" evidence="2">
    <location>
        <begin position="54"/>
        <end position="169"/>
    </location>
</feature>
<dbReference type="SUPFAM" id="SSF52266">
    <property type="entry name" value="SGNH hydrolase"/>
    <property type="match status" value="1"/>
</dbReference>
<dbReference type="PANTHER" id="PTHR30383">
    <property type="entry name" value="THIOESTERASE 1/PROTEASE 1/LYSOPHOSPHOLIPASE L1"/>
    <property type="match status" value="1"/>
</dbReference>